<name>A0A0B6Y3E0_9EUPU</name>
<feature type="compositionally biased region" description="Basic and acidic residues" evidence="1">
    <location>
        <begin position="16"/>
        <end position="26"/>
    </location>
</feature>
<feature type="region of interest" description="Disordered" evidence="1">
    <location>
        <begin position="1"/>
        <end position="26"/>
    </location>
</feature>
<feature type="region of interest" description="Disordered" evidence="1">
    <location>
        <begin position="49"/>
        <end position="71"/>
    </location>
</feature>
<feature type="non-terminal residue" evidence="2">
    <location>
        <position position="147"/>
    </location>
</feature>
<feature type="non-terminal residue" evidence="2">
    <location>
        <position position="1"/>
    </location>
</feature>
<evidence type="ECO:0000313" key="2">
    <source>
        <dbReference type="EMBL" id="CEK50613.1"/>
    </source>
</evidence>
<dbReference type="EMBL" id="HACG01003748">
    <property type="protein sequence ID" value="CEK50613.1"/>
    <property type="molecule type" value="Transcribed_RNA"/>
</dbReference>
<organism evidence="2">
    <name type="scientific">Arion vulgaris</name>
    <dbReference type="NCBI Taxonomy" id="1028688"/>
    <lineage>
        <taxon>Eukaryota</taxon>
        <taxon>Metazoa</taxon>
        <taxon>Spiralia</taxon>
        <taxon>Lophotrochozoa</taxon>
        <taxon>Mollusca</taxon>
        <taxon>Gastropoda</taxon>
        <taxon>Heterobranchia</taxon>
        <taxon>Euthyneura</taxon>
        <taxon>Panpulmonata</taxon>
        <taxon>Eupulmonata</taxon>
        <taxon>Stylommatophora</taxon>
        <taxon>Helicina</taxon>
        <taxon>Arionoidea</taxon>
        <taxon>Arionidae</taxon>
        <taxon>Arion</taxon>
    </lineage>
</organism>
<feature type="region of interest" description="Disordered" evidence="1">
    <location>
        <begin position="111"/>
        <end position="147"/>
    </location>
</feature>
<accession>A0A0B6Y3E0</accession>
<sequence>KRPPPRPADLISFSPERSETDVSEEATKELVADLKSKLEENRADIKKFEQTQSDLQKNLVHADSQEKKAETKDNLEFVERQLCGLQEEECKLKENLFALSPHEARLEKARLLSAQHAEEEEKRKEEEKKKEAEMKEKRRDQRAKVIK</sequence>
<gene>
    <name evidence="2" type="primary">ORF11249</name>
</gene>
<evidence type="ECO:0000256" key="1">
    <source>
        <dbReference type="SAM" id="MobiDB-lite"/>
    </source>
</evidence>
<protein>
    <submittedName>
        <fullName evidence="2">Uncharacterized protein</fullName>
    </submittedName>
</protein>
<reference evidence="2" key="1">
    <citation type="submission" date="2014-12" db="EMBL/GenBank/DDBJ databases">
        <title>Insight into the proteome of Arion vulgaris.</title>
        <authorList>
            <person name="Aradska J."/>
            <person name="Bulat T."/>
            <person name="Smidak R."/>
            <person name="Sarate P."/>
            <person name="Gangsoo J."/>
            <person name="Sialana F."/>
            <person name="Bilban M."/>
            <person name="Lubec G."/>
        </authorList>
    </citation>
    <scope>NUCLEOTIDE SEQUENCE</scope>
    <source>
        <tissue evidence="2">Skin</tissue>
    </source>
</reference>
<dbReference type="AlphaFoldDB" id="A0A0B6Y3E0"/>
<proteinExistence type="predicted"/>